<keyword evidence="2" id="KW-0472">Membrane</keyword>
<reference evidence="3" key="1">
    <citation type="submission" date="2020-11" db="EMBL/GenBank/DDBJ databases">
        <title>Sequencing the genomes of 1000 actinobacteria strains.</title>
        <authorList>
            <person name="Klenk H.-P."/>
        </authorList>
    </citation>
    <scope>NUCLEOTIDE SEQUENCE</scope>
    <source>
        <strain evidence="3">DSM 26152</strain>
    </source>
</reference>
<proteinExistence type="predicted"/>
<sequence length="211" mass="21967">MDTAGQNDAGAGALGRPANDSPVTEPTPAERGRFVERILWTFAAGAAVYALVFALISGGLGHLVVGRPPALIVTLLIGAFPLVMMLAGYLAARPVEAYRGVALIGILLGAALTIFGFSHGAVHAVTGIGLLLWAFKTREQILVWAGVASLVLTAAHLFVGGLMVPASYAETRPDAFGPAFTVAPYWVGVLCALMLAACAIAQWFRRRRAAA</sequence>
<feature type="transmembrane region" description="Helical" evidence="2">
    <location>
        <begin position="104"/>
        <end position="134"/>
    </location>
</feature>
<feature type="transmembrane region" description="Helical" evidence="2">
    <location>
        <begin position="141"/>
        <end position="163"/>
    </location>
</feature>
<gene>
    <name evidence="3" type="ORF">IW252_001736</name>
</gene>
<dbReference type="AlphaFoldDB" id="A0A931D9S5"/>
<keyword evidence="2" id="KW-0812">Transmembrane</keyword>
<evidence type="ECO:0000256" key="2">
    <source>
        <dbReference type="SAM" id="Phobius"/>
    </source>
</evidence>
<comment type="caution">
    <text evidence="3">The sequence shown here is derived from an EMBL/GenBank/DDBJ whole genome shotgun (WGS) entry which is preliminary data.</text>
</comment>
<name>A0A931D9S5_9MICC</name>
<accession>A0A931D9S5</accession>
<feature type="region of interest" description="Disordered" evidence="1">
    <location>
        <begin position="1"/>
        <end position="28"/>
    </location>
</feature>
<evidence type="ECO:0000313" key="4">
    <source>
        <dbReference type="Proteomes" id="UP000625033"/>
    </source>
</evidence>
<dbReference type="RefSeq" id="WP_196836207.1">
    <property type="nucleotide sequence ID" value="NZ_JADOTZ010000001.1"/>
</dbReference>
<feature type="transmembrane region" description="Helical" evidence="2">
    <location>
        <begin position="38"/>
        <end position="58"/>
    </location>
</feature>
<feature type="transmembrane region" description="Helical" evidence="2">
    <location>
        <begin position="70"/>
        <end position="92"/>
    </location>
</feature>
<protein>
    <submittedName>
        <fullName evidence="3">Uncharacterized protein</fullName>
    </submittedName>
</protein>
<dbReference type="EMBL" id="JADOTZ010000001">
    <property type="protein sequence ID" value="MBG6084969.1"/>
    <property type="molecule type" value="Genomic_DNA"/>
</dbReference>
<evidence type="ECO:0000313" key="3">
    <source>
        <dbReference type="EMBL" id="MBG6084969.1"/>
    </source>
</evidence>
<keyword evidence="2" id="KW-1133">Transmembrane helix</keyword>
<organism evidence="3 4">
    <name type="scientific">Zhihengliuella flava</name>
    <dbReference type="NCBI Taxonomy" id="1285193"/>
    <lineage>
        <taxon>Bacteria</taxon>
        <taxon>Bacillati</taxon>
        <taxon>Actinomycetota</taxon>
        <taxon>Actinomycetes</taxon>
        <taxon>Micrococcales</taxon>
        <taxon>Micrococcaceae</taxon>
        <taxon>Zhihengliuella</taxon>
    </lineage>
</organism>
<dbReference type="Proteomes" id="UP000625033">
    <property type="component" value="Unassembled WGS sequence"/>
</dbReference>
<feature type="transmembrane region" description="Helical" evidence="2">
    <location>
        <begin position="183"/>
        <end position="204"/>
    </location>
</feature>
<evidence type="ECO:0000256" key="1">
    <source>
        <dbReference type="SAM" id="MobiDB-lite"/>
    </source>
</evidence>
<keyword evidence="4" id="KW-1185">Reference proteome</keyword>